<organism evidence="3">
    <name type="scientific">Methyloraptor flagellatus</name>
    <dbReference type="NCBI Taxonomy" id="3162530"/>
    <lineage>
        <taxon>Bacteria</taxon>
        <taxon>Pseudomonadati</taxon>
        <taxon>Pseudomonadota</taxon>
        <taxon>Alphaproteobacteria</taxon>
        <taxon>Hyphomicrobiales</taxon>
        <taxon>Ancalomicrobiaceae</taxon>
        <taxon>Methyloraptor</taxon>
    </lineage>
</organism>
<dbReference type="SMART" id="SM00564">
    <property type="entry name" value="PQQ"/>
    <property type="match status" value="6"/>
</dbReference>
<keyword evidence="1" id="KW-0732">Signal</keyword>
<dbReference type="PROSITE" id="PS51257">
    <property type="entry name" value="PROKAR_LIPOPROTEIN"/>
    <property type="match status" value="1"/>
</dbReference>
<gene>
    <name evidence="3" type="ORF">ABS361_10885</name>
</gene>
<dbReference type="KEGG" id="mflg:ABS361_10885"/>
<feature type="signal peptide" evidence="1">
    <location>
        <begin position="1"/>
        <end position="27"/>
    </location>
</feature>
<dbReference type="EMBL" id="CP158568">
    <property type="protein sequence ID" value="XBY46667.1"/>
    <property type="molecule type" value="Genomic_DNA"/>
</dbReference>
<dbReference type="InterPro" id="IPR015943">
    <property type="entry name" value="WD40/YVTN_repeat-like_dom_sf"/>
</dbReference>
<dbReference type="SUPFAM" id="SSF50998">
    <property type="entry name" value="Quinoprotein alcohol dehydrogenase-like"/>
    <property type="match status" value="1"/>
</dbReference>
<name>A0AAU7XGF6_9HYPH</name>
<dbReference type="Gene3D" id="2.130.10.10">
    <property type="entry name" value="YVTN repeat-like/Quinoprotein amine dehydrogenase"/>
    <property type="match status" value="1"/>
</dbReference>
<feature type="domain" description="Pyrrolo-quinoline quinone repeat" evidence="2">
    <location>
        <begin position="140"/>
        <end position="376"/>
    </location>
</feature>
<dbReference type="InterPro" id="IPR018391">
    <property type="entry name" value="PQQ_b-propeller_rpt"/>
</dbReference>
<evidence type="ECO:0000259" key="2">
    <source>
        <dbReference type="Pfam" id="PF13360"/>
    </source>
</evidence>
<accession>A0AAU7XGF6</accession>
<protein>
    <submittedName>
        <fullName evidence="3">PQQ-binding-like beta-propeller repeat protein</fullName>
    </submittedName>
</protein>
<dbReference type="InterPro" id="IPR011047">
    <property type="entry name" value="Quinoprotein_ADH-like_sf"/>
</dbReference>
<feature type="chain" id="PRO_5043437037" evidence="1">
    <location>
        <begin position="28"/>
        <end position="454"/>
    </location>
</feature>
<dbReference type="RefSeq" id="WP_407051759.1">
    <property type="nucleotide sequence ID" value="NZ_CP158568.1"/>
</dbReference>
<evidence type="ECO:0000313" key="3">
    <source>
        <dbReference type="EMBL" id="XBY46667.1"/>
    </source>
</evidence>
<dbReference type="PANTHER" id="PTHR34512">
    <property type="entry name" value="CELL SURFACE PROTEIN"/>
    <property type="match status" value="1"/>
</dbReference>
<evidence type="ECO:0000256" key="1">
    <source>
        <dbReference type="SAM" id="SignalP"/>
    </source>
</evidence>
<dbReference type="InterPro" id="IPR002372">
    <property type="entry name" value="PQQ_rpt_dom"/>
</dbReference>
<dbReference type="Pfam" id="PF13360">
    <property type="entry name" value="PQQ_2"/>
    <property type="match status" value="1"/>
</dbReference>
<dbReference type="PANTHER" id="PTHR34512:SF30">
    <property type="entry name" value="OUTER MEMBRANE PROTEIN ASSEMBLY FACTOR BAMB"/>
    <property type="match status" value="1"/>
</dbReference>
<dbReference type="AlphaFoldDB" id="A0AAU7XGF6"/>
<reference evidence="3" key="1">
    <citation type="submission" date="2024-06" db="EMBL/GenBank/DDBJ databases">
        <title>Methylostella associata gen. nov., sp. nov., a novel Ancalomicrobiaceae-affiliated facultatively methylotrophic bacteria that feed on methanotrophs of the genus Methylococcus.</title>
        <authorList>
            <person name="Saltykova V."/>
            <person name="Danilova O.V."/>
            <person name="Oshkin I.Y."/>
            <person name="Belova S.E."/>
            <person name="Pimenov N.V."/>
            <person name="Dedysh S.N."/>
        </authorList>
    </citation>
    <scope>NUCLEOTIDE SEQUENCE</scope>
    <source>
        <strain evidence="3">S20</strain>
    </source>
</reference>
<sequence>MSFATRKPFRLAAAVLLAAGLAGCTSTDDIQDAIGAINPFGSSKKQLPGERLPVLSDQSPAQMSKNKPVSIGGTRNVNAWVGAGGPTGNDPGNVAIAGGSGRVWSTSAADIGAGSMTRETVRLFARPVAADGRIFVYDPNGNITASSLDGGGRLWRVSARPADIDAVTTGGGVTTDGPRVYAATGYGNVVAFDAASGNKLWDKKLNEPARGAPTVGDGKIFVVSQANIIYCLSAADGKELWTFNGVPEIGGLLSSANPAVVGGIVVAPFTSGELVALDIKTGKPVWGDALARASRSFAVSGLSDISASPVVSDGVVYVTGVGSRTAAISLKTGQRLWDQSVGSAHTPAVSGNAVFLNDLDDNLIALDRKTGEVLWSSRLPVTREKKKRTNWAGPLLAGGQLWLVSNEGGMISVDPKSGQVTGTQSIGDPAMIAPIAVGGKLIVLSAGGTLAAYN</sequence>
<proteinExistence type="predicted"/>